<dbReference type="InterPro" id="IPR036291">
    <property type="entry name" value="NAD(P)-bd_dom_sf"/>
</dbReference>
<dbReference type="RefSeq" id="XP_046123063.1">
    <property type="nucleotide sequence ID" value="XM_046258652.1"/>
</dbReference>
<evidence type="ECO:0000256" key="1">
    <source>
        <dbReference type="RuleBase" id="RU000363"/>
    </source>
</evidence>
<evidence type="ECO:0000313" key="3">
    <source>
        <dbReference type="Proteomes" id="UP000887229"/>
    </source>
</evidence>
<accession>A0A9P8CTG6</accession>
<dbReference type="CDD" id="cd05325">
    <property type="entry name" value="carb_red_sniffer_like_SDR_c"/>
    <property type="match status" value="1"/>
</dbReference>
<dbReference type="InterPro" id="IPR052184">
    <property type="entry name" value="SDR_enzymes"/>
</dbReference>
<gene>
    <name evidence="2" type="ORF">F5Z01DRAFT_26787</name>
</gene>
<dbReference type="PANTHER" id="PTHR45458">
    <property type="entry name" value="SHORT-CHAIN DEHYDROGENASE/REDUCTASE SDR"/>
    <property type="match status" value="1"/>
</dbReference>
<protein>
    <submittedName>
        <fullName evidence="2">Uncharacterized protein</fullName>
    </submittedName>
</protein>
<dbReference type="Proteomes" id="UP000887229">
    <property type="component" value="Unassembled WGS sequence"/>
</dbReference>
<dbReference type="OrthoDB" id="5296at2759"/>
<dbReference type="InterPro" id="IPR002347">
    <property type="entry name" value="SDR_fam"/>
</dbReference>
<dbReference type="PANTHER" id="PTHR45458:SF1">
    <property type="entry name" value="SHORT CHAIN DEHYDROGENASE"/>
    <property type="match status" value="1"/>
</dbReference>
<keyword evidence="3" id="KW-1185">Reference proteome</keyword>
<dbReference type="Pfam" id="PF00106">
    <property type="entry name" value="adh_short"/>
    <property type="match status" value="1"/>
</dbReference>
<sequence>MASYLITGASRGLGFEMVKALLQKPASEVSTVFAAIRSVPPPALEEVIAQSQGRVVVVKLEVSDEASIAAAANDVRDKLAGRGLDVLINNAAIASMTPTPLTAATTLQNAFKVNVDAVHRITVAFLPLLREGTKKTVLNVSSIVGSITHTKRFMISPDHGYRVSKAALNCLTSIFACELEDEGFTFVAVSPGWCRTDQGGQYADLDAQTGGVALLEVLDKDRSELNGKFVNIKVAGWENATGLHQYDGAEIPW</sequence>
<comment type="caution">
    <text evidence="2">The sequence shown here is derived from an EMBL/GenBank/DDBJ whole genome shotgun (WGS) entry which is preliminary data.</text>
</comment>
<organism evidence="2 3">
    <name type="scientific">Emericellopsis atlantica</name>
    <dbReference type="NCBI Taxonomy" id="2614577"/>
    <lineage>
        <taxon>Eukaryota</taxon>
        <taxon>Fungi</taxon>
        <taxon>Dikarya</taxon>
        <taxon>Ascomycota</taxon>
        <taxon>Pezizomycotina</taxon>
        <taxon>Sordariomycetes</taxon>
        <taxon>Hypocreomycetidae</taxon>
        <taxon>Hypocreales</taxon>
        <taxon>Bionectriaceae</taxon>
        <taxon>Emericellopsis</taxon>
    </lineage>
</organism>
<comment type="similarity">
    <text evidence="1">Belongs to the short-chain dehydrogenases/reductases (SDR) family.</text>
</comment>
<dbReference type="Gene3D" id="3.40.50.720">
    <property type="entry name" value="NAD(P)-binding Rossmann-like Domain"/>
    <property type="match status" value="1"/>
</dbReference>
<proteinExistence type="inferred from homology"/>
<dbReference type="PRINTS" id="PR00081">
    <property type="entry name" value="GDHRDH"/>
</dbReference>
<name>A0A9P8CTG6_9HYPO</name>
<dbReference type="GO" id="GO:0016616">
    <property type="term" value="F:oxidoreductase activity, acting on the CH-OH group of donors, NAD or NADP as acceptor"/>
    <property type="evidence" value="ECO:0007669"/>
    <property type="project" value="TreeGrafter"/>
</dbReference>
<dbReference type="PRINTS" id="PR00080">
    <property type="entry name" value="SDRFAMILY"/>
</dbReference>
<dbReference type="AlphaFoldDB" id="A0A9P8CTG6"/>
<evidence type="ECO:0000313" key="2">
    <source>
        <dbReference type="EMBL" id="KAG9259139.1"/>
    </source>
</evidence>
<reference evidence="2" key="1">
    <citation type="journal article" date="2021" name="IMA Fungus">
        <title>Genomic characterization of three marine fungi, including Emericellopsis atlantica sp. nov. with signatures of a generalist lifestyle and marine biomass degradation.</title>
        <authorList>
            <person name="Hagestad O.C."/>
            <person name="Hou L."/>
            <person name="Andersen J.H."/>
            <person name="Hansen E.H."/>
            <person name="Altermark B."/>
            <person name="Li C."/>
            <person name="Kuhnert E."/>
            <person name="Cox R.J."/>
            <person name="Crous P.W."/>
            <person name="Spatafora J.W."/>
            <person name="Lail K."/>
            <person name="Amirebrahimi M."/>
            <person name="Lipzen A."/>
            <person name="Pangilinan J."/>
            <person name="Andreopoulos W."/>
            <person name="Hayes R.D."/>
            <person name="Ng V."/>
            <person name="Grigoriev I.V."/>
            <person name="Jackson S.A."/>
            <person name="Sutton T.D.S."/>
            <person name="Dobson A.D.W."/>
            <person name="Rama T."/>
        </authorList>
    </citation>
    <scope>NUCLEOTIDE SEQUENCE</scope>
    <source>
        <strain evidence="2">TS7</strain>
    </source>
</reference>
<dbReference type="EMBL" id="MU251242">
    <property type="protein sequence ID" value="KAG9259139.1"/>
    <property type="molecule type" value="Genomic_DNA"/>
</dbReference>
<dbReference type="GeneID" id="70289555"/>
<dbReference type="SUPFAM" id="SSF51735">
    <property type="entry name" value="NAD(P)-binding Rossmann-fold domains"/>
    <property type="match status" value="1"/>
</dbReference>